<keyword evidence="13" id="KW-1185">Reference proteome</keyword>
<dbReference type="InterPro" id="IPR037673">
    <property type="entry name" value="MSC/AndL"/>
</dbReference>
<keyword evidence="7 10" id="KW-0406">Ion transport</keyword>
<dbReference type="PANTHER" id="PTHR30266:SF2">
    <property type="entry name" value="LARGE-CONDUCTANCE MECHANOSENSITIVE CHANNEL"/>
    <property type="match status" value="1"/>
</dbReference>
<dbReference type="Pfam" id="PF01741">
    <property type="entry name" value="MscL"/>
    <property type="match status" value="1"/>
</dbReference>
<evidence type="ECO:0000256" key="7">
    <source>
        <dbReference type="ARBA" id="ARBA00023065"/>
    </source>
</evidence>
<feature type="region of interest" description="Disordered" evidence="11">
    <location>
        <begin position="144"/>
        <end position="170"/>
    </location>
</feature>
<comment type="similarity">
    <text evidence="2 10">Belongs to the MscL family.</text>
</comment>
<dbReference type="NCBIfam" id="NF001843">
    <property type="entry name" value="PRK00567.1-4"/>
    <property type="match status" value="1"/>
</dbReference>
<reference evidence="12 13" key="1">
    <citation type="submission" date="2019-06" db="EMBL/GenBank/DDBJ databases">
        <title>YIM 131921 draft genome.</title>
        <authorList>
            <person name="Jiang L."/>
        </authorList>
    </citation>
    <scope>NUCLEOTIDE SEQUENCE [LARGE SCALE GENOMIC DNA]</scope>
    <source>
        <strain evidence="12 13">YIM 131921</strain>
    </source>
</reference>
<dbReference type="SUPFAM" id="SSF81330">
    <property type="entry name" value="Gated mechanosensitive channel"/>
    <property type="match status" value="1"/>
</dbReference>
<gene>
    <name evidence="10 12" type="primary">mscL</name>
    <name evidence="12" type="ORF">FHG66_14695</name>
</gene>
<comment type="function">
    <text evidence="10">Channel that opens in response to stretch forces in the membrane lipid bilayer. May participate in the regulation of osmotic pressure changes within the cell.</text>
</comment>
<name>A0A5C4MW92_9RHOB</name>
<evidence type="ECO:0000256" key="11">
    <source>
        <dbReference type="SAM" id="MobiDB-lite"/>
    </source>
</evidence>
<sequence length="170" mass="17482">MIKEFRDFIAKGNVMDLAVGIIIGAAFTAIVSSLVDDIVNPILGLIVGGIDFTNLYFVMAGSVPEGAGLQTAKDSGAAVFAYGSFLTAVINFLIIAFVVFLLVKAINRIKDAAARRGEEVPGAPKGPTQEELLTDIRNLLATGRTTVAPASAASPTSPGASGGMMPSPAE</sequence>
<proteinExistence type="inferred from homology"/>
<keyword evidence="3 10" id="KW-0813">Transport</keyword>
<dbReference type="NCBIfam" id="TIGR00220">
    <property type="entry name" value="mscL"/>
    <property type="match status" value="1"/>
</dbReference>
<evidence type="ECO:0000256" key="2">
    <source>
        <dbReference type="ARBA" id="ARBA00007254"/>
    </source>
</evidence>
<accession>A0A5C4MW92</accession>
<evidence type="ECO:0000256" key="3">
    <source>
        <dbReference type="ARBA" id="ARBA00022448"/>
    </source>
</evidence>
<evidence type="ECO:0000313" key="13">
    <source>
        <dbReference type="Proteomes" id="UP000305887"/>
    </source>
</evidence>
<dbReference type="InterPro" id="IPR019823">
    <property type="entry name" value="Mechanosensitive_channel_CS"/>
</dbReference>
<dbReference type="PANTHER" id="PTHR30266">
    <property type="entry name" value="MECHANOSENSITIVE CHANNEL MSCL"/>
    <property type="match status" value="1"/>
</dbReference>
<dbReference type="NCBIfam" id="NF010557">
    <property type="entry name" value="PRK13952.1"/>
    <property type="match status" value="1"/>
</dbReference>
<dbReference type="Gene3D" id="1.10.1200.120">
    <property type="entry name" value="Large-conductance mechanosensitive channel, MscL, domain 1"/>
    <property type="match status" value="1"/>
</dbReference>
<dbReference type="EMBL" id="VDFU01000018">
    <property type="protein sequence ID" value="TNC48363.1"/>
    <property type="molecule type" value="Genomic_DNA"/>
</dbReference>
<keyword evidence="4 10" id="KW-1003">Cell membrane</keyword>
<feature type="compositionally biased region" description="Low complexity" evidence="11">
    <location>
        <begin position="148"/>
        <end position="170"/>
    </location>
</feature>
<keyword evidence="5 10" id="KW-0812">Transmembrane</keyword>
<evidence type="ECO:0000256" key="4">
    <source>
        <dbReference type="ARBA" id="ARBA00022475"/>
    </source>
</evidence>
<dbReference type="InterPro" id="IPR036019">
    <property type="entry name" value="MscL_channel"/>
</dbReference>
<dbReference type="PRINTS" id="PR01264">
    <property type="entry name" value="MECHCHANNEL"/>
</dbReference>
<dbReference type="HAMAP" id="MF_00115">
    <property type="entry name" value="MscL"/>
    <property type="match status" value="1"/>
</dbReference>
<dbReference type="AlphaFoldDB" id="A0A5C4MW92"/>
<dbReference type="GO" id="GO:0008381">
    <property type="term" value="F:mechanosensitive monoatomic ion channel activity"/>
    <property type="evidence" value="ECO:0007669"/>
    <property type="project" value="UniProtKB-UniRule"/>
</dbReference>
<feature type="transmembrane region" description="Helical" evidence="10">
    <location>
        <begin position="79"/>
        <end position="103"/>
    </location>
</feature>
<comment type="caution">
    <text evidence="12">The sequence shown here is derived from an EMBL/GenBank/DDBJ whole genome shotgun (WGS) entry which is preliminary data.</text>
</comment>
<dbReference type="InterPro" id="IPR001185">
    <property type="entry name" value="MS_channel"/>
</dbReference>
<feature type="transmembrane region" description="Helical" evidence="10">
    <location>
        <begin position="17"/>
        <end position="35"/>
    </location>
</feature>
<keyword evidence="10" id="KW-0997">Cell inner membrane</keyword>
<evidence type="ECO:0000313" key="12">
    <source>
        <dbReference type="EMBL" id="TNC48363.1"/>
    </source>
</evidence>
<comment type="subcellular location">
    <subcellularLocation>
        <location evidence="10">Cell inner membrane</location>
        <topology evidence="10">Multi-pass membrane protein</topology>
    </subcellularLocation>
    <subcellularLocation>
        <location evidence="1">Cell membrane</location>
        <topology evidence="1">Multi-pass membrane protein</topology>
    </subcellularLocation>
</comment>
<keyword evidence="8 10" id="KW-0472">Membrane</keyword>
<keyword evidence="9 10" id="KW-0407">Ion channel</keyword>
<dbReference type="GO" id="GO:0005886">
    <property type="term" value="C:plasma membrane"/>
    <property type="evidence" value="ECO:0007669"/>
    <property type="project" value="UniProtKB-SubCell"/>
</dbReference>
<evidence type="ECO:0000256" key="5">
    <source>
        <dbReference type="ARBA" id="ARBA00022692"/>
    </source>
</evidence>
<dbReference type="PROSITE" id="PS01327">
    <property type="entry name" value="MSCL"/>
    <property type="match status" value="1"/>
</dbReference>
<protein>
    <recommendedName>
        <fullName evidence="10">Large-conductance mechanosensitive channel</fullName>
    </recommendedName>
</protein>
<keyword evidence="6 10" id="KW-1133">Transmembrane helix</keyword>
<evidence type="ECO:0000256" key="1">
    <source>
        <dbReference type="ARBA" id="ARBA00004651"/>
    </source>
</evidence>
<comment type="subunit">
    <text evidence="10">Homopentamer.</text>
</comment>
<organism evidence="12 13">
    <name type="scientific">Rubellimicrobium rubrum</name>
    <dbReference type="NCBI Taxonomy" id="2585369"/>
    <lineage>
        <taxon>Bacteria</taxon>
        <taxon>Pseudomonadati</taxon>
        <taxon>Pseudomonadota</taxon>
        <taxon>Alphaproteobacteria</taxon>
        <taxon>Rhodobacterales</taxon>
        <taxon>Roseobacteraceae</taxon>
        <taxon>Rubellimicrobium</taxon>
    </lineage>
</organism>
<evidence type="ECO:0000256" key="10">
    <source>
        <dbReference type="HAMAP-Rule" id="MF_00115"/>
    </source>
</evidence>
<feature type="transmembrane region" description="Helical" evidence="10">
    <location>
        <begin position="42"/>
        <end position="59"/>
    </location>
</feature>
<evidence type="ECO:0000256" key="9">
    <source>
        <dbReference type="ARBA" id="ARBA00023303"/>
    </source>
</evidence>
<dbReference type="Proteomes" id="UP000305887">
    <property type="component" value="Unassembled WGS sequence"/>
</dbReference>
<dbReference type="OrthoDB" id="9810350at2"/>
<evidence type="ECO:0000256" key="6">
    <source>
        <dbReference type="ARBA" id="ARBA00022989"/>
    </source>
</evidence>
<evidence type="ECO:0000256" key="8">
    <source>
        <dbReference type="ARBA" id="ARBA00023136"/>
    </source>
</evidence>